<evidence type="ECO:0000259" key="5">
    <source>
        <dbReference type="Pfam" id="PF04542"/>
    </source>
</evidence>
<dbReference type="InterPro" id="IPR036388">
    <property type="entry name" value="WH-like_DNA-bd_sf"/>
</dbReference>
<dbReference type="PANTHER" id="PTHR43133">
    <property type="entry name" value="RNA POLYMERASE ECF-TYPE SIGMA FACTO"/>
    <property type="match status" value="1"/>
</dbReference>
<keyword evidence="8" id="KW-1185">Reference proteome</keyword>
<evidence type="ECO:0000313" key="7">
    <source>
        <dbReference type="EMBL" id="MFC4673021.1"/>
    </source>
</evidence>
<gene>
    <name evidence="7" type="ORF">ACFO6W_04890</name>
</gene>
<dbReference type="RefSeq" id="WP_379994250.1">
    <property type="nucleotide sequence ID" value="NZ_JBHSGN010000043.1"/>
</dbReference>
<dbReference type="InterPro" id="IPR013249">
    <property type="entry name" value="RNA_pol_sigma70_r4_t2"/>
</dbReference>
<dbReference type="Gene3D" id="1.10.1740.10">
    <property type="match status" value="1"/>
</dbReference>
<sequence>MKYKSTSDKELWERCRQYDDQKAFSEIFRRHTPQMLRIASRYVKDKMVAEELVMDCFFNLWDKRERTVINGKFLNYLSRCVYHSVIYYLRKEIPATVSLEVVGKIQQTDHATTDSYLLIADIRYIYNKALEKLSPRRREAFVLSRYESLTYPEIAKKMNLSIGAVEHYMVAALEGLRTNMKEYISVLILLIASIH</sequence>
<comment type="caution">
    <text evidence="7">The sequence shown here is derived from an EMBL/GenBank/DDBJ whole genome shotgun (WGS) entry which is preliminary data.</text>
</comment>
<keyword evidence="4" id="KW-0804">Transcription</keyword>
<dbReference type="CDD" id="cd06171">
    <property type="entry name" value="Sigma70_r4"/>
    <property type="match status" value="1"/>
</dbReference>
<protein>
    <submittedName>
        <fullName evidence="7">RNA polymerase sigma factor</fullName>
    </submittedName>
</protein>
<evidence type="ECO:0000313" key="8">
    <source>
        <dbReference type="Proteomes" id="UP001596023"/>
    </source>
</evidence>
<keyword evidence="3" id="KW-0731">Sigma factor</keyword>
<dbReference type="SUPFAM" id="SSF88946">
    <property type="entry name" value="Sigma2 domain of RNA polymerase sigma factors"/>
    <property type="match status" value="1"/>
</dbReference>
<dbReference type="Gene3D" id="1.10.10.10">
    <property type="entry name" value="Winged helix-like DNA-binding domain superfamily/Winged helix DNA-binding domain"/>
    <property type="match status" value="1"/>
</dbReference>
<dbReference type="Proteomes" id="UP001596023">
    <property type="component" value="Unassembled WGS sequence"/>
</dbReference>
<evidence type="ECO:0000256" key="3">
    <source>
        <dbReference type="ARBA" id="ARBA00023082"/>
    </source>
</evidence>
<dbReference type="InterPro" id="IPR007627">
    <property type="entry name" value="RNA_pol_sigma70_r2"/>
</dbReference>
<organism evidence="7 8">
    <name type="scientific">Dysgonomonas termitidis</name>
    <dbReference type="NCBI Taxonomy" id="1516126"/>
    <lineage>
        <taxon>Bacteria</taxon>
        <taxon>Pseudomonadati</taxon>
        <taxon>Bacteroidota</taxon>
        <taxon>Bacteroidia</taxon>
        <taxon>Bacteroidales</taxon>
        <taxon>Dysgonomonadaceae</taxon>
        <taxon>Dysgonomonas</taxon>
    </lineage>
</organism>
<dbReference type="SUPFAM" id="SSF88659">
    <property type="entry name" value="Sigma3 and sigma4 domains of RNA polymerase sigma factors"/>
    <property type="match status" value="1"/>
</dbReference>
<proteinExistence type="inferred from homology"/>
<evidence type="ECO:0000256" key="4">
    <source>
        <dbReference type="ARBA" id="ARBA00023163"/>
    </source>
</evidence>
<feature type="domain" description="RNA polymerase sigma factor 70 region 4 type 2" evidence="6">
    <location>
        <begin position="128"/>
        <end position="173"/>
    </location>
</feature>
<reference evidence="8" key="1">
    <citation type="journal article" date="2019" name="Int. J. Syst. Evol. Microbiol.">
        <title>The Global Catalogue of Microorganisms (GCM) 10K type strain sequencing project: providing services to taxonomists for standard genome sequencing and annotation.</title>
        <authorList>
            <consortium name="The Broad Institute Genomics Platform"/>
            <consortium name="The Broad Institute Genome Sequencing Center for Infectious Disease"/>
            <person name="Wu L."/>
            <person name="Ma J."/>
        </authorList>
    </citation>
    <scope>NUCLEOTIDE SEQUENCE [LARGE SCALE GENOMIC DNA]</scope>
    <source>
        <strain evidence="8">CCUG 66188</strain>
    </source>
</reference>
<dbReference type="InterPro" id="IPR014284">
    <property type="entry name" value="RNA_pol_sigma-70_dom"/>
</dbReference>
<feature type="domain" description="RNA polymerase sigma-70 region 2" evidence="5">
    <location>
        <begin position="27"/>
        <end position="92"/>
    </location>
</feature>
<accession>A0ABV9KTX8</accession>
<dbReference type="EMBL" id="JBHSGN010000043">
    <property type="protein sequence ID" value="MFC4673021.1"/>
    <property type="molecule type" value="Genomic_DNA"/>
</dbReference>
<evidence type="ECO:0000259" key="6">
    <source>
        <dbReference type="Pfam" id="PF08281"/>
    </source>
</evidence>
<dbReference type="InterPro" id="IPR013324">
    <property type="entry name" value="RNA_pol_sigma_r3/r4-like"/>
</dbReference>
<dbReference type="InterPro" id="IPR039425">
    <property type="entry name" value="RNA_pol_sigma-70-like"/>
</dbReference>
<dbReference type="Pfam" id="PF08281">
    <property type="entry name" value="Sigma70_r4_2"/>
    <property type="match status" value="1"/>
</dbReference>
<dbReference type="Pfam" id="PF04542">
    <property type="entry name" value="Sigma70_r2"/>
    <property type="match status" value="1"/>
</dbReference>
<name>A0ABV9KTX8_9BACT</name>
<keyword evidence="2" id="KW-0805">Transcription regulation</keyword>
<dbReference type="InterPro" id="IPR014327">
    <property type="entry name" value="RNA_pol_sigma70_bacteroid"/>
</dbReference>
<dbReference type="InterPro" id="IPR013325">
    <property type="entry name" value="RNA_pol_sigma_r2"/>
</dbReference>
<evidence type="ECO:0000256" key="1">
    <source>
        <dbReference type="ARBA" id="ARBA00010641"/>
    </source>
</evidence>
<comment type="similarity">
    <text evidence="1">Belongs to the sigma-70 factor family. ECF subfamily.</text>
</comment>
<dbReference type="NCBIfam" id="TIGR02985">
    <property type="entry name" value="Sig70_bacteroi1"/>
    <property type="match status" value="1"/>
</dbReference>
<dbReference type="PANTHER" id="PTHR43133:SF46">
    <property type="entry name" value="RNA POLYMERASE SIGMA-70 FACTOR ECF SUBFAMILY"/>
    <property type="match status" value="1"/>
</dbReference>
<evidence type="ECO:0000256" key="2">
    <source>
        <dbReference type="ARBA" id="ARBA00023015"/>
    </source>
</evidence>
<dbReference type="NCBIfam" id="TIGR02937">
    <property type="entry name" value="sigma70-ECF"/>
    <property type="match status" value="1"/>
</dbReference>